<evidence type="ECO:0000256" key="4">
    <source>
        <dbReference type="ARBA" id="ARBA00022452"/>
    </source>
</evidence>
<dbReference type="AlphaFoldDB" id="A0A845I4L3"/>
<protein>
    <submittedName>
        <fullName evidence="16">TonB-dependent receptor</fullName>
    </submittedName>
</protein>
<evidence type="ECO:0000313" key="16">
    <source>
        <dbReference type="EMBL" id="MYN46356.1"/>
    </source>
</evidence>
<evidence type="ECO:0000256" key="5">
    <source>
        <dbReference type="ARBA" id="ARBA00022692"/>
    </source>
</evidence>
<dbReference type="InterPro" id="IPR037066">
    <property type="entry name" value="Plug_dom_sf"/>
</dbReference>
<evidence type="ECO:0000256" key="6">
    <source>
        <dbReference type="ARBA" id="ARBA00022729"/>
    </source>
</evidence>
<evidence type="ECO:0000259" key="14">
    <source>
        <dbReference type="Pfam" id="PF00593"/>
    </source>
</evidence>
<keyword evidence="8 11" id="KW-0472">Membrane</keyword>
<reference evidence="16" key="1">
    <citation type="submission" date="2019-12" db="EMBL/GenBank/DDBJ databases">
        <title>Novel species isolated from a subtropical stream in China.</title>
        <authorList>
            <person name="Lu H."/>
        </authorList>
    </citation>
    <scope>NUCLEOTIDE SEQUENCE [LARGE SCALE GENOMIC DNA]</scope>
    <source>
        <strain evidence="16">FT93W</strain>
    </source>
</reference>
<name>A0A845I4L3_9BURK</name>
<keyword evidence="9 16" id="KW-0675">Receptor</keyword>
<dbReference type="GO" id="GO:0015344">
    <property type="term" value="F:siderophore uptake transmembrane transporter activity"/>
    <property type="evidence" value="ECO:0007669"/>
    <property type="project" value="TreeGrafter"/>
</dbReference>
<dbReference type="GO" id="GO:0009279">
    <property type="term" value="C:cell outer membrane"/>
    <property type="evidence" value="ECO:0007669"/>
    <property type="project" value="UniProtKB-SubCell"/>
</dbReference>
<dbReference type="SUPFAM" id="SSF56935">
    <property type="entry name" value="Porins"/>
    <property type="match status" value="1"/>
</dbReference>
<dbReference type="Gene3D" id="2.40.170.20">
    <property type="entry name" value="TonB-dependent receptor, beta-barrel domain"/>
    <property type="match status" value="1"/>
</dbReference>
<sequence>MSKLIPYACMALLGASNAIAQNELGGSAGKPSLGPDGKPVQQVNVTGGRASDLDERRNSVAGKQIFSREELDRNGDSNLGDVLKRLPGVTLGGRPGRGGDVRMRGMGNGYTQVLLNGERPPAGFSMESLSPDQVERVEIMRGPVAEHSAQAIAGTINIVLRDGYQQRDKQLKLTDTIEQGRHAPNVSLTAPGKVGQLTYLLSASLFENLPHDNSLTYNRDTRADGVVLKDQNVLEQSRRTAYGVHFTPRLSYKFDGGDTLNFQPFIMSFRSHGDARSDLGQNTGLVPPALQQPPEYVAALSKTHYSGTYMRGFGNWIHKLEGASKLDVKFGFGHGSSDNDTQRAQYDGAGKLQDSFTDTSSVREHSFNSGGKYTTPLGRNHGLAAGWDVELGHRVETKVSVDQNGVPQFAESGDNLTADSRRLALYAQDEWDISSQWSGYGGLRWEGIRTTSSRATGDINNSSSVFSPLLHAVYRIPGREKDQLRASLTRSYKAASVQDLIALPSIARLNSATRPDRTGNPNLKPELATGLDLAYEHYVGRSGIISATGFVRNIDNLIRRVVQQEQTSTGLRWVSTPQNIGHARTKGIELEAKFQLQELLQQGPAIDLRSNYSRFWSSVDDIPGPNNHLDAQPRQTANLGMDYRMKALPLTLGANMNWTAPTLVQSSLTQEIGTSRKRSFDVYGLWKIDSLQQLRISANNLMAESALGSNIVTTNGLSQAAYTSNQTYVAWSVKYELKF</sequence>
<evidence type="ECO:0000256" key="12">
    <source>
        <dbReference type="RuleBase" id="RU003357"/>
    </source>
</evidence>
<evidence type="ECO:0000256" key="10">
    <source>
        <dbReference type="ARBA" id="ARBA00023237"/>
    </source>
</evidence>
<dbReference type="Pfam" id="PF07715">
    <property type="entry name" value="Plug"/>
    <property type="match status" value="1"/>
</dbReference>
<feature type="domain" description="TonB-dependent receptor-like beta-barrel" evidence="14">
    <location>
        <begin position="299"/>
        <end position="701"/>
    </location>
</feature>
<evidence type="ECO:0000256" key="8">
    <source>
        <dbReference type="ARBA" id="ARBA00023136"/>
    </source>
</evidence>
<dbReference type="InterPro" id="IPR036942">
    <property type="entry name" value="Beta-barrel_TonB_sf"/>
</dbReference>
<evidence type="ECO:0000313" key="17">
    <source>
        <dbReference type="Proteomes" id="UP000444316"/>
    </source>
</evidence>
<keyword evidence="10 11" id="KW-0998">Cell outer membrane</keyword>
<accession>A0A845I4L3</accession>
<proteinExistence type="inferred from homology"/>
<dbReference type="GO" id="GO:0044718">
    <property type="term" value="P:siderophore transmembrane transport"/>
    <property type="evidence" value="ECO:0007669"/>
    <property type="project" value="TreeGrafter"/>
</dbReference>
<evidence type="ECO:0000256" key="11">
    <source>
        <dbReference type="PROSITE-ProRule" id="PRU01360"/>
    </source>
</evidence>
<dbReference type="RefSeq" id="WP_161035897.1">
    <property type="nucleotide sequence ID" value="NZ_WWCL01000003.1"/>
</dbReference>
<keyword evidence="6 13" id="KW-0732">Signal</keyword>
<dbReference type="PANTHER" id="PTHR30069">
    <property type="entry name" value="TONB-DEPENDENT OUTER MEMBRANE RECEPTOR"/>
    <property type="match status" value="1"/>
</dbReference>
<feature type="domain" description="TonB-dependent receptor plug" evidence="15">
    <location>
        <begin position="59"/>
        <end position="154"/>
    </location>
</feature>
<evidence type="ECO:0000256" key="9">
    <source>
        <dbReference type="ARBA" id="ARBA00023170"/>
    </source>
</evidence>
<dbReference type="EMBL" id="WWCL01000003">
    <property type="protein sequence ID" value="MYN46356.1"/>
    <property type="molecule type" value="Genomic_DNA"/>
</dbReference>
<evidence type="ECO:0000256" key="1">
    <source>
        <dbReference type="ARBA" id="ARBA00004571"/>
    </source>
</evidence>
<feature type="chain" id="PRO_5032592029" evidence="13">
    <location>
        <begin position="21"/>
        <end position="739"/>
    </location>
</feature>
<dbReference type="Pfam" id="PF00593">
    <property type="entry name" value="TonB_dep_Rec_b-barrel"/>
    <property type="match status" value="1"/>
</dbReference>
<dbReference type="InterPro" id="IPR012910">
    <property type="entry name" value="Plug_dom"/>
</dbReference>
<evidence type="ECO:0000256" key="7">
    <source>
        <dbReference type="ARBA" id="ARBA00023077"/>
    </source>
</evidence>
<evidence type="ECO:0000256" key="2">
    <source>
        <dbReference type="ARBA" id="ARBA00009810"/>
    </source>
</evidence>
<dbReference type="InterPro" id="IPR039426">
    <property type="entry name" value="TonB-dep_rcpt-like"/>
</dbReference>
<comment type="subcellular location">
    <subcellularLocation>
        <location evidence="1 11">Cell outer membrane</location>
        <topology evidence="1 11">Multi-pass membrane protein</topology>
    </subcellularLocation>
</comment>
<dbReference type="InterPro" id="IPR000531">
    <property type="entry name" value="Beta-barrel_TonB"/>
</dbReference>
<gene>
    <name evidence="16" type="ORF">GTP23_14995</name>
</gene>
<dbReference type="Gene3D" id="2.170.130.10">
    <property type="entry name" value="TonB-dependent receptor, plug domain"/>
    <property type="match status" value="1"/>
</dbReference>
<keyword evidence="3 11" id="KW-0813">Transport</keyword>
<comment type="similarity">
    <text evidence="2 11 12">Belongs to the TonB-dependent receptor family.</text>
</comment>
<keyword evidence="5 11" id="KW-0812">Transmembrane</keyword>
<keyword evidence="17" id="KW-1185">Reference proteome</keyword>
<keyword evidence="7 12" id="KW-0798">TonB box</keyword>
<dbReference type="CDD" id="cd01347">
    <property type="entry name" value="ligand_gated_channel"/>
    <property type="match status" value="1"/>
</dbReference>
<organism evidence="16 17">
    <name type="scientific">Duganella fentianensis</name>
    <dbReference type="NCBI Taxonomy" id="2692177"/>
    <lineage>
        <taxon>Bacteria</taxon>
        <taxon>Pseudomonadati</taxon>
        <taxon>Pseudomonadota</taxon>
        <taxon>Betaproteobacteria</taxon>
        <taxon>Burkholderiales</taxon>
        <taxon>Oxalobacteraceae</taxon>
        <taxon>Telluria group</taxon>
        <taxon>Duganella</taxon>
    </lineage>
</organism>
<evidence type="ECO:0000259" key="15">
    <source>
        <dbReference type="Pfam" id="PF07715"/>
    </source>
</evidence>
<dbReference type="Proteomes" id="UP000444316">
    <property type="component" value="Unassembled WGS sequence"/>
</dbReference>
<dbReference type="PROSITE" id="PS52016">
    <property type="entry name" value="TONB_DEPENDENT_REC_3"/>
    <property type="match status" value="1"/>
</dbReference>
<feature type="signal peptide" evidence="13">
    <location>
        <begin position="1"/>
        <end position="20"/>
    </location>
</feature>
<evidence type="ECO:0000256" key="3">
    <source>
        <dbReference type="ARBA" id="ARBA00022448"/>
    </source>
</evidence>
<evidence type="ECO:0000256" key="13">
    <source>
        <dbReference type="SAM" id="SignalP"/>
    </source>
</evidence>
<keyword evidence="4 11" id="KW-1134">Transmembrane beta strand</keyword>
<comment type="caution">
    <text evidence="16">The sequence shown here is derived from an EMBL/GenBank/DDBJ whole genome shotgun (WGS) entry which is preliminary data.</text>
</comment>
<dbReference type="PANTHER" id="PTHR30069:SF29">
    <property type="entry name" value="HEMOGLOBIN AND HEMOGLOBIN-HAPTOGLOBIN-BINDING PROTEIN 1-RELATED"/>
    <property type="match status" value="1"/>
</dbReference>